<organism evidence="2 3">
    <name type="scientific">Heyndrickxia coagulans</name>
    <name type="common">Weizmannia coagulans</name>
    <dbReference type="NCBI Taxonomy" id="1398"/>
    <lineage>
        <taxon>Bacteria</taxon>
        <taxon>Bacillati</taxon>
        <taxon>Bacillota</taxon>
        <taxon>Bacilli</taxon>
        <taxon>Bacillales</taxon>
        <taxon>Bacillaceae</taxon>
        <taxon>Heyndrickxia</taxon>
    </lineage>
</organism>
<dbReference type="AlphaFoldDB" id="A0A150KED2"/>
<name>A0A150KED2_HEYCO</name>
<sequence length="56" mass="6517">MCHSRSPPFTPYIAAEQKKGYHSFVEKIETGMAMQKRQDNRSGKLPLRSNKTNKRH</sequence>
<evidence type="ECO:0000313" key="2">
    <source>
        <dbReference type="EMBL" id="KYC67847.1"/>
    </source>
</evidence>
<dbReference type="EMBL" id="LQYI01000065">
    <property type="protein sequence ID" value="KYC67847.1"/>
    <property type="molecule type" value="Genomic_DNA"/>
</dbReference>
<evidence type="ECO:0000256" key="1">
    <source>
        <dbReference type="SAM" id="MobiDB-lite"/>
    </source>
</evidence>
<proteinExistence type="predicted"/>
<dbReference type="Proteomes" id="UP000075304">
    <property type="component" value="Unassembled WGS sequence"/>
</dbReference>
<protein>
    <submittedName>
        <fullName evidence="2">Uncharacterized protein</fullName>
    </submittedName>
</protein>
<evidence type="ECO:0000313" key="3">
    <source>
        <dbReference type="Proteomes" id="UP000075304"/>
    </source>
</evidence>
<comment type="caution">
    <text evidence="2">The sequence shown here is derived from an EMBL/GenBank/DDBJ whole genome shotgun (WGS) entry which is preliminary data.</text>
</comment>
<accession>A0A150KED2</accession>
<reference evidence="2 3" key="1">
    <citation type="submission" date="2016-01" db="EMBL/GenBank/DDBJ databases">
        <title>Genome Sequences of Twelve Sporeforming Bacillus Species Isolated from Foods.</title>
        <authorList>
            <person name="Berendsen E.M."/>
            <person name="Wells-Bennik M.H."/>
            <person name="Krawcyk A.O."/>
            <person name="De Jong A."/>
            <person name="Holsappel S."/>
            <person name="Eijlander R.T."/>
            <person name="Kuipers O.P."/>
        </authorList>
    </citation>
    <scope>NUCLEOTIDE SEQUENCE [LARGE SCALE GENOMIC DNA]</scope>
    <source>
        <strain evidence="2 3">B4099</strain>
    </source>
</reference>
<feature type="region of interest" description="Disordered" evidence="1">
    <location>
        <begin position="32"/>
        <end position="56"/>
    </location>
</feature>
<gene>
    <name evidence="2" type="ORF">B4099_0862</name>
</gene>